<name>A0A4V6RG10_9HYME</name>
<dbReference type="Proteomes" id="UP000310200">
    <property type="component" value="Unassembled WGS sequence"/>
</dbReference>
<proteinExistence type="predicted"/>
<evidence type="ECO:0000256" key="1">
    <source>
        <dbReference type="SAM" id="MobiDB-lite"/>
    </source>
</evidence>
<feature type="compositionally biased region" description="Basic and acidic residues" evidence="1">
    <location>
        <begin position="641"/>
        <end position="667"/>
    </location>
</feature>
<reference evidence="2 3" key="1">
    <citation type="journal article" date="2019" name="Philos. Trans. R. Soc. Lond., B, Biol. Sci.">
        <title>Ant behaviour and brain gene expression of defending hosts depend on the ecological success of the intruding social parasite.</title>
        <authorList>
            <person name="Kaur R."/>
            <person name="Stoldt M."/>
            <person name="Jongepier E."/>
            <person name="Feldmeyer B."/>
            <person name="Menzel F."/>
            <person name="Bornberg-Bauer E."/>
            <person name="Foitzik S."/>
        </authorList>
    </citation>
    <scope>NUCLEOTIDE SEQUENCE [LARGE SCALE GENOMIC DNA]</scope>
    <source>
        <tissue evidence="2">Whole body</tissue>
    </source>
</reference>
<comment type="caution">
    <text evidence="2">The sequence shown here is derived from an EMBL/GenBank/DDBJ whole genome shotgun (WGS) entry which is preliminary data.</text>
</comment>
<evidence type="ECO:0000313" key="2">
    <source>
        <dbReference type="EMBL" id="TGZ32094.1"/>
    </source>
</evidence>
<keyword evidence="3" id="KW-1185">Reference proteome</keyword>
<dbReference type="AlphaFoldDB" id="A0A4V6RG10"/>
<feature type="region of interest" description="Disordered" evidence="1">
    <location>
        <begin position="638"/>
        <end position="684"/>
    </location>
</feature>
<gene>
    <name evidence="2" type="ORF">DBV15_01093</name>
</gene>
<protein>
    <submittedName>
        <fullName evidence="2">Uncharacterized protein</fullName>
    </submittedName>
</protein>
<evidence type="ECO:0000313" key="3">
    <source>
        <dbReference type="Proteomes" id="UP000310200"/>
    </source>
</evidence>
<feature type="region of interest" description="Disordered" evidence="1">
    <location>
        <begin position="579"/>
        <end position="604"/>
    </location>
</feature>
<feature type="region of interest" description="Disordered" evidence="1">
    <location>
        <begin position="498"/>
        <end position="525"/>
    </location>
</feature>
<organism evidence="2 3">
    <name type="scientific">Temnothorax longispinosus</name>
    <dbReference type="NCBI Taxonomy" id="300112"/>
    <lineage>
        <taxon>Eukaryota</taxon>
        <taxon>Metazoa</taxon>
        <taxon>Ecdysozoa</taxon>
        <taxon>Arthropoda</taxon>
        <taxon>Hexapoda</taxon>
        <taxon>Insecta</taxon>
        <taxon>Pterygota</taxon>
        <taxon>Neoptera</taxon>
        <taxon>Endopterygota</taxon>
        <taxon>Hymenoptera</taxon>
        <taxon>Apocrita</taxon>
        <taxon>Aculeata</taxon>
        <taxon>Formicoidea</taxon>
        <taxon>Formicidae</taxon>
        <taxon>Myrmicinae</taxon>
        <taxon>Temnothorax</taxon>
    </lineage>
</organism>
<dbReference type="EMBL" id="QBLH01003951">
    <property type="protein sequence ID" value="TGZ32094.1"/>
    <property type="molecule type" value="Genomic_DNA"/>
</dbReference>
<sequence length="730" mass="80871">MKYVCGSQASVRYGHARRSVFAGKQQMREKYRTKYGFMIDVIAEGLRVLLREAVGVRAWVSDSLILVRQVDAEVTLSAYIYISRQSCRNPVLTVIESDDRSSPTYPRKPPSRWTIARSCTTGTHMRGLQITTFLNADRDVDLSGAKTTDAVSSRHRLLPFDNRVCERASLSPCLNSECGETRSDINAPPRMGGLDRGTYKQVARIQGSHHSPSLFRARIDNPESGTPSLPYRECHTISHLQYKLVVGRSSVLNGRSARKEVKFNEDRALSVTNRARSRSQPVCANVCARPCSQQYAAAECDLNEDLCRDAREGTRALGVAPLLRVHAASGRWRSGHRLPCLPRLIDRGATSATESILVSARRPFFAPRRRKFVCRCLNTPAVRRVDGDPSRDTFGQVDEFLISHTSIRRFAIFTTAPLARQRQAIRNNIEIFFLPRSSLKETGQSRHKDHIGCASFRRLWGLIDSPMTLTESHTTFASVRRSTSVYGTMREYAHAMLTARSPGGSSPPRHDDGRGSRGGPRSVTSSVSVVEVSTLAFGETREQTMVRPPESRVHLPSKLESRSKDFTSALIIRGHPTPRLRDAREIGPPRGVRGSPRTFSGNGTIRATAPWEREPSVRRLGLKLTESTLLAGARQVCPATRRGEGSQGEKEREARSDVVERETRAKEGCGALTNVSPPTGPPGAHGLRPLSLLLGSSLLCARDATWGKGTGRGWRALLYLRGVIEAIQQY</sequence>
<accession>A0A4V6RG10</accession>